<keyword evidence="5" id="KW-0408">Iron</keyword>
<protein>
    <submittedName>
        <fullName evidence="8">TIGR01212 family radical SAM protein</fullName>
    </submittedName>
</protein>
<comment type="cofactor">
    <cofactor evidence="1">
        <name>[4Fe-4S] cluster</name>
        <dbReference type="ChEBI" id="CHEBI:49883"/>
    </cofactor>
</comment>
<dbReference type="InterPro" id="IPR007197">
    <property type="entry name" value="rSAM"/>
</dbReference>
<name>A0ABV1GSP3_9BACT</name>
<gene>
    <name evidence="8" type="ORF">WMO46_00435</name>
</gene>
<keyword evidence="2" id="KW-0004">4Fe-4S</keyword>
<dbReference type="PANTHER" id="PTHR11135">
    <property type="entry name" value="HISTONE ACETYLTRANSFERASE-RELATED"/>
    <property type="match status" value="1"/>
</dbReference>
<dbReference type="SFLD" id="SFLDS00029">
    <property type="entry name" value="Radical_SAM"/>
    <property type="match status" value="1"/>
</dbReference>
<dbReference type="NCBIfam" id="TIGR01212">
    <property type="entry name" value="TIGR01212 family radical SAM protein"/>
    <property type="match status" value="1"/>
</dbReference>
<evidence type="ECO:0000256" key="1">
    <source>
        <dbReference type="ARBA" id="ARBA00001966"/>
    </source>
</evidence>
<keyword evidence="9" id="KW-1185">Reference proteome</keyword>
<dbReference type="PANTHER" id="PTHR11135:SF1">
    <property type="entry name" value="PROTEIN YHCC"/>
    <property type="match status" value="1"/>
</dbReference>
<proteinExistence type="predicted"/>
<dbReference type="SFLD" id="SFLDG01091">
    <property type="entry name" value="uncharacterized_CHP01210-like"/>
    <property type="match status" value="1"/>
</dbReference>
<dbReference type="InterPro" id="IPR032432">
    <property type="entry name" value="Radical_SAM_C"/>
</dbReference>
<sequence length="321" mass="37060">MTYPWGDERRFNSYAGYFRRLFGGRVQKLSVDAGFSCPNRDGTIGKGGCTFCDNGAFTPSYCMPSKSIRQQIDEGIEFHRNRYRTARRYLVYFQSFSNTYAPLERLKELYGEALAHPDVAGIVVGTRPDCVDEEKLDWFAELARDRYVALEYGIESTYDASLRAVNRGHDFDCARRAVEMTAGRGLPVGAHFILGLPGETDEMLLAQTERINALPLTTVKFHQLQVFRSTPMAAEYDADPGRFRFWEADEYIDLFVEILRRLRPDLVVERFASEAPPRYHYGRNWGLIRNEQLLARLEKRLEERNAYQGEFFTIFAENNVE</sequence>
<dbReference type="Pfam" id="PF16199">
    <property type="entry name" value="Radical_SAM_C"/>
    <property type="match status" value="1"/>
</dbReference>
<dbReference type="SUPFAM" id="SSF102114">
    <property type="entry name" value="Radical SAM enzymes"/>
    <property type="match status" value="1"/>
</dbReference>
<evidence type="ECO:0000256" key="5">
    <source>
        <dbReference type="ARBA" id="ARBA00023004"/>
    </source>
</evidence>
<keyword evidence="4" id="KW-0479">Metal-binding</keyword>
<dbReference type="EMBL" id="JBBMFL010000001">
    <property type="protein sequence ID" value="MEQ2543418.1"/>
    <property type="molecule type" value="Genomic_DNA"/>
</dbReference>
<evidence type="ECO:0000256" key="4">
    <source>
        <dbReference type="ARBA" id="ARBA00022723"/>
    </source>
</evidence>
<dbReference type="InterPro" id="IPR023404">
    <property type="entry name" value="rSAM_horseshoe"/>
</dbReference>
<dbReference type="Gene3D" id="3.80.30.20">
    <property type="entry name" value="tm_1862 like domain"/>
    <property type="match status" value="1"/>
</dbReference>
<evidence type="ECO:0000256" key="2">
    <source>
        <dbReference type="ARBA" id="ARBA00022485"/>
    </source>
</evidence>
<dbReference type="InterPro" id="IPR039661">
    <property type="entry name" value="ELP3"/>
</dbReference>
<organism evidence="8 9">
    <name type="scientific">Alistipes intestinihominis</name>
    <dbReference type="NCBI Taxonomy" id="3133172"/>
    <lineage>
        <taxon>Bacteria</taxon>
        <taxon>Pseudomonadati</taxon>
        <taxon>Bacteroidota</taxon>
        <taxon>Bacteroidia</taxon>
        <taxon>Bacteroidales</taxon>
        <taxon>Rikenellaceae</taxon>
        <taxon>Alistipes</taxon>
    </lineage>
</organism>
<dbReference type="InterPro" id="IPR058240">
    <property type="entry name" value="rSAM_sf"/>
</dbReference>
<keyword evidence="6" id="KW-0411">Iron-sulfur</keyword>
<feature type="domain" description="Radical SAM core" evidence="7">
    <location>
        <begin position="21"/>
        <end position="265"/>
    </location>
</feature>
<dbReference type="PROSITE" id="PS51918">
    <property type="entry name" value="RADICAL_SAM"/>
    <property type="match status" value="1"/>
</dbReference>
<dbReference type="Proteomes" id="UP001460202">
    <property type="component" value="Unassembled WGS sequence"/>
</dbReference>
<dbReference type="SFLD" id="SFLDG01086">
    <property type="entry name" value="elongater_protein-like"/>
    <property type="match status" value="1"/>
</dbReference>
<evidence type="ECO:0000256" key="3">
    <source>
        <dbReference type="ARBA" id="ARBA00022691"/>
    </source>
</evidence>
<dbReference type="Pfam" id="PF04055">
    <property type="entry name" value="Radical_SAM"/>
    <property type="match status" value="1"/>
</dbReference>
<dbReference type="InterPro" id="IPR005911">
    <property type="entry name" value="YhcC-like"/>
</dbReference>
<dbReference type="RefSeq" id="WP_276759987.1">
    <property type="nucleotide sequence ID" value="NZ_JBBMFL010000001.1"/>
</dbReference>
<keyword evidence="3" id="KW-0949">S-adenosyl-L-methionine</keyword>
<dbReference type="SMART" id="SM00729">
    <property type="entry name" value="Elp3"/>
    <property type="match status" value="1"/>
</dbReference>
<evidence type="ECO:0000313" key="8">
    <source>
        <dbReference type="EMBL" id="MEQ2543418.1"/>
    </source>
</evidence>
<evidence type="ECO:0000313" key="9">
    <source>
        <dbReference type="Proteomes" id="UP001460202"/>
    </source>
</evidence>
<evidence type="ECO:0000259" key="7">
    <source>
        <dbReference type="PROSITE" id="PS51918"/>
    </source>
</evidence>
<dbReference type="InterPro" id="IPR006638">
    <property type="entry name" value="Elp3/MiaA/NifB-like_rSAM"/>
</dbReference>
<accession>A0ABV1GSP3</accession>
<reference evidence="8 9" key="1">
    <citation type="submission" date="2024-03" db="EMBL/GenBank/DDBJ databases">
        <title>Human intestinal bacterial collection.</title>
        <authorList>
            <person name="Pauvert C."/>
            <person name="Hitch T.C.A."/>
            <person name="Clavel T."/>
        </authorList>
    </citation>
    <scope>NUCLEOTIDE SEQUENCE [LARGE SCALE GENOMIC DNA]</scope>
    <source>
        <strain evidence="8 9">CLA-KB-H122</strain>
    </source>
</reference>
<evidence type="ECO:0000256" key="6">
    <source>
        <dbReference type="ARBA" id="ARBA00023014"/>
    </source>
</evidence>
<comment type="caution">
    <text evidence="8">The sequence shown here is derived from an EMBL/GenBank/DDBJ whole genome shotgun (WGS) entry which is preliminary data.</text>
</comment>